<keyword evidence="2" id="KW-1185">Reference proteome</keyword>
<accession>A0A1V4JV23</accession>
<evidence type="ECO:0000313" key="1">
    <source>
        <dbReference type="EMBL" id="OPJ76039.1"/>
    </source>
</evidence>
<gene>
    <name evidence="1" type="ORF">AV530_012136</name>
</gene>
<dbReference type="Proteomes" id="UP000190648">
    <property type="component" value="Unassembled WGS sequence"/>
</dbReference>
<reference evidence="1 2" key="1">
    <citation type="submission" date="2016-02" db="EMBL/GenBank/DDBJ databases">
        <title>Band-tailed pigeon sequencing and assembly.</title>
        <authorList>
            <person name="Soares A.E."/>
            <person name="Novak B.J."/>
            <person name="Rice E.S."/>
            <person name="O'Connell B."/>
            <person name="Chang D."/>
            <person name="Weber S."/>
            <person name="Shapiro B."/>
        </authorList>
    </citation>
    <scope>NUCLEOTIDE SEQUENCE [LARGE SCALE GENOMIC DNA]</scope>
    <source>
        <strain evidence="1">BTP2013</strain>
        <tissue evidence="1">Blood</tissue>
    </source>
</reference>
<sequence length="79" mass="8718">MTKLRPANVDIHHQDHNLGLADLTPKCCQHLPEPGLCYQNLDSATRTWTLIPAQPKTCKLPALPGPETCELPALPRPET</sequence>
<comment type="caution">
    <text evidence="1">The sequence shown here is derived from an EMBL/GenBank/DDBJ whole genome shotgun (WGS) entry which is preliminary data.</text>
</comment>
<dbReference type="EMBL" id="LSYS01006159">
    <property type="protein sequence ID" value="OPJ76039.1"/>
    <property type="molecule type" value="Genomic_DNA"/>
</dbReference>
<organism evidence="1 2">
    <name type="scientific">Patagioenas fasciata monilis</name>
    <dbReference type="NCBI Taxonomy" id="372326"/>
    <lineage>
        <taxon>Eukaryota</taxon>
        <taxon>Metazoa</taxon>
        <taxon>Chordata</taxon>
        <taxon>Craniata</taxon>
        <taxon>Vertebrata</taxon>
        <taxon>Euteleostomi</taxon>
        <taxon>Archelosauria</taxon>
        <taxon>Archosauria</taxon>
        <taxon>Dinosauria</taxon>
        <taxon>Saurischia</taxon>
        <taxon>Theropoda</taxon>
        <taxon>Coelurosauria</taxon>
        <taxon>Aves</taxon>
        <taxon>Neognathae</taxon>
        <taxon>Neoaves</taxon>
        <taxon>Columbimorphae</taxon>
        <taxon>Columbiformes</taxon>
        <taxon>Columbidae</taxon>
        <taxon>Patagioenas</taxon>
    </lineage>
</organism>
<dbReference type="AlphaFoldDB" id="A0A1V4JV23"/>
<evidence type="ECO:0000313" key="2">
    <source>
        <dbReference type="Proteomes" id="UP000190648"/>
    </source>
</evidence>
<proteinExistence type="predicted"/>
<name>A0A1V4JV23_PATFA</name>
<protein>
    <submittedName>
        <fullName evidence="1">Uncharacterized protein</fullName>
    </submittedName>
</protein>